<dbReference type="PANTHER" id="PTHR43434:SF1">
    <property type="entry name" value="PHOSPHOGLYCOLATE PHOSPHATASE"/>
    <property type="match status" value="1"/>
</dbReference>
<keyword evidence="2" id="KW-1185">Reference proteome</keyword>
<dbReference type="PRINTS" id="PR00413">
    <property type="entry name" value="HADHALOGNASE"/>
</dbReference>
<dbReference type="SFLD" id="SFLDG01129">
    <property type="entry name" value="C1.5:_HAD__Beta-PGM__Phosphata"/>
    <property type="match status" value="1"/>
</dbReference>
<dbReference type="Gene3D" id="3.40.50.1000">
    <property type="entry name" value="HAD superfamily/HAD-like"/>
    <property type="match status" value="1"/>
</dbReference>
<reference evidence="1 2" key="1">
    <citation type="submission" date="2022-08" db="EMBL/GenBank/DDBJ databases">
        <title>Bacterial and archaeal communities from various locations to study Microbial Dark Matter (Phase II).</title>
        <authorList>
            <person name="Stepanauskas R."/>
        </authorList>
    </citation>
    <scope>NUCLEOTIDE SEQUENCE [LARGE SCALE GENOMIC DNA]</scope>
    <source>
        <strain evidence="1 2">PD1</strain>
    </source>
</reference>
<dbReference type="PANTHER" id="PTHR43434">
    <property type="entry name" value="PHOSPHOGLYCOLATE PHOSPHATASE"/>
    <property type="match status" value="1"/>
</dbReference>
<gene>
    <name evidence="1" type="ORF">M2350_003006</name>
</gene>
<dbReference type="InterPro" id="IPR023214">
    <property type="entry name" value="HAD_sf"/>
</dbReference>
<accession>A0ABT2ERL7</accession>
<evidence type="ECO:0000313" key="1">
    <source>
        <dbReference type="EMBL" id="MCS3920577.1"/>
    </source>
</evidence>
<dbReference type="SUPFAM" id="SSF56784">
    <property type="entry name" value="HAD-like"/>
    <property type="match status" value="1"/>
</dbReference>
<dbReference type="RefSeq" id="WP_259100235.1">
    <property type="nucleotide sequence ID" value="NZ_CP130454.1"/>
</dbReference>
<dbReference type="InterPro" id="IPR050155">
    <property type="entry name" value="HAD-like_hydrolase_sf"/>
</dbReference>
<dbReference type="EMBL" id="JANUCP010000005">
    <property type="protein sequence ID" value="MCS3920577.1"/>
    <property type="molecule type" value="Genomic_DNA"/>
</dbReference>
<dbReference type="Proteomes" id="UP001204798">
    <property type="component" value="Unassembled WGS sequence"/>
</dbReference>
<dbReference type="Pfam" id="PF00702">
    <property type="entry name" value="Hydrolase"/>
    <property type="match status" value="1"/>
</dbReference>
<comment type="caution">
    <text evidence="1">The sequence shown here is derived from an EMBL/GenBank/DDBJ whole genome shotgun (WGS) entry which is preliminary data.</text>
</comment>
<name>A0ABT2ERL7_9BACT</name>
<dbReference type="PROSITE" id="PS01228">
    <property type="entry name" value="COF_1"/>
    <property type="match status" value="1"/>
</dbReference>
<dbReference type="SFLD" id="SFLDS00003">
    <property type="entry name" value="Haloacid_Dehalogenase"/>
    <property type="match status" value="1"/>
</dbReference>
<evidence type="ECO:0000313" key="2">
    <source>
        <dbReference type="Proteomes" id="UP001204798"/>
    </source>
</evidence>
<sequence>MKDIKAVLFDFDGTLVTLEIDFPLMRKRVNETIAAFGVPAHILTAPFSWERIEQASTWLAQFDLERAKELERKAKAIITSMEDEAAKIAAPPPDVQPSLEALKAKGFKLALVTRNSMKAVQTVLKRHPLPFDVIVTRDHVKMLKPNPEHLLFALKRLGIHEPHENPKHLALRTSHLALVRRHCAFVGDHPADVQAALRAGLVPVGIARNDEMERALKSAGAFIVVRRVSELAHWLTHQ</sequence>
<proteinExistence type="predicted"/>
<dbReference type="InterPro" id="IPR006439">
    <property type="entry name" value="HAD-SF_hydro_IA"/>
</dbReference>
<dbReference type="InterPro" id="IPR036412">
    <property type="entry name" value="HAD-like_sf"/>
</dbReference>
<organism evidence="1 2">
    <name type="scientific">Candidatus Fervidibacter sacchari</name>
    <dbReference type="NCBI Taxonomy" id="1448929"/>
    <lineage>
        <taxon>Bacteria</taxon>
        <taxon>Candidatus Fervidibacterota</taxon>
        <taxon>Candidatus Fervidibacter</taxon>
    </lineage>
</organism>
<protein>
    <submittedName>
        <fullName evidence="1">Phosphoglycolate phosphatase-like HAD superfamily hydrolase</fullName>
    </submittedName>
</protein>